<evidence type="ECO:0000256" key="4">
    <source>
        <dbReference type="ARBA" id="ARBA00022989"/>
    </source>
</evidence>
<dbReference type="RefSeq" id="WP_267621804.1">
    <property type="nucleotide sequence ID" value="NZ_JAODIW010000006.1"/>
</dbReference>
<proteinExistence type="predicted"/>
<evidence type="ECO:0000256" key="8">
    <source>
        <dbReference type="SAM" id="Phobius"/>
    </source>
</evidence>
<evidence type="ECO:0000256" key="7">
    <source>
        <dbReference type="SAM" id="MobiDB-lite"/>
    </source>
</evidence>
<name>A0ABD5P8E0_9EURY</name>
<feature type="coiled-coil region" evidence="6">
    <location>
        <begin position="342"/>
        <end position="376"/>
    </location>
</feature>
<dbReference type="PANTHER" id="PTHR30213">
    <property type="entry name" value="INNER MEMBRANE PROTEIN YHJD"/>
    <property type="match status" value="1"/>
</dbReference>
<keyword evidence="5 8" id="KW-0472">Membrane</keyword>
<feature type="transmembrane region" description="Helical" evidence="8">
    <location>
        <begin position="416"/>
        <end position="445"/>
    </location>
</feature>
<dbReference type="NCBIfam" id="TIGR00765">
    <property type="entry name" value="yihY_not_rbn"/>
    <property type="match status" value="1"/>
</dbReference>
<organism evidence="9 10">
    <name type="scientific">Halobium salinum</name>
    <dbReference type="NCBI Taxonomy" id="1364940"/>
    <lineage>
        <taxon>Archaea</taxon>
        <taxon>Methanobacteriati</taxon>
        <taxon>Methanobacteriota</taxon>
        <taxon>Stenosarchaea group</taxon>
        <taxon>Halobacteria</taxon>
        <taxon>Halobacteriales</taxon>
        <taxon>Haloferacaceae</taxon>
        <taxon>Halobium</taxon>
    </lineage>
</organism>
<sequence>MSTVSPQQSGSSDGSGGSGGSGGLGGFGGPVGLTKQVVSTIQERDVTFMAASISYYAFVSLIPLLVLATVVALAIGGDPLQQQIIEFAQANLPEAAQDLVLGALGPETAAARGGLGVVSLALTLWGALKIFRGVDVAFSRVYGSDPGGILEQVKDGVTVLGAIGLGIVGISVVTAVIALVDLPFAGLLSPLILLLTLTVAFFPFYYVLPDSGLSPREALPGTLFAAIGWTVLGTVFGVYAGSSAGGENAAAAAVGAILILLTWFYFSGILLLTGAVINAVLGGYVSGDGGTDQQVQHGPARRVGTGQMSDETQEGSAAAAAGAGPDEDRGRRDVEPHGAADINELEERIAELQADLAAFEENVDERTVQKPELERELKKYVRSKVRRSKARGWGPYLVLLYGVVLTLGAFSEFSGWVAFSAMLVIFLSTLGLYVLFVMFGTVLNVTGAPAKAVRAVRNRRD</sequence>
<evidence type="ECO:0000256" key="6">
    <source>
        <dbReference type="SAM" id="Coils"/>
    </source>
</evidence>
<feature type="transmembrane region" description="Helical" evidence="8">
    <location>
        <begin position="392"/>
        <end position="410"/>
    </location>
</feature>
<evidence type="ECO:0000256" key="2">
    <source>
        <dbReference type="ARBA" id="ARBA00022475"/>
    </source>
</evidence>
<dbReference type="InterPro" id="IPR017039">
    <property type="entry name" value="Virul_fac_BrkB"/>
</dbReference>
<reference evidence="9 10" key="1">
    <citation type="journal article" date="2019" name="Int. J. Syst. Evol. Microbiol.">
        <title>The Global Catalogue of Microorganisms (GCM) 10K type strain sequencing project: providing services to taxonomists for standard genome sequencing and annotation.</title>
        <authorList>
            <consortium name="The Broad Institute Genomics Platform"/>
            <consortium name="The Broad Institute Genome Sequencing Center for Infectious Disease"/>
            <person name="Wu L."/>
            <person name="Ma J."/>
        </authorList>
    </citation>
    <scope>NUCLEOTIDE SEQUENCE [LARGE SCALE GENOMIC DNA]</scope>
    <source>
        <strain evidence="9 10">CGMCC 1.12553</strain>
    </source>
</reference>
<dbReference type="EMBL" id="JBHSDS010000003">
    <property type="protein sequence ID" value="MFC4357029.1"/>
    <property type="molecule type" value="Genomic_DNA"/>
</dbReference>
<protein>
    <submittedName>
        <fullName evidence="9">YhjD/YihY/BrkB family envelope integrity protein</fullName>
    </submittedName>
</protein>
<feature type="transmembrane region" description="Helical" evidence="8">
    <location>
        <begin position="157"/>
        <end position="180"/>
    </location>
</feature>
<dbReference type="Proteomes" id="UP001595921">
    <property type="component" value="Unassembled WGS sequence"/>
</dbReference>
<accession>A0ABD5P8E0</accession>
<feature type="compositionally biased region" description="Basic and acidic residues" evidence="7">
    <location>
        <begin position="326"/>
        <end position="335"/>
    </location>
</feature>
<feature type="transmembrane region" description="Helical" evidence="8">
    <location>
        <begin position="218"/>
        <end position="239"/>
    </location>
</feature>
<keyword evidence="2" id="KW-1003">Cell membrane</keyword>
<gene>
    <name evidence="9" type="ORF">ACFO0N_03590</name>
</gene>
<evidence type="ECO:0000313" key="10">
    <source>
        <dbReference type="Proteomes" id="UP001595921"/>
    </source>
</evidence>
<dbReference type="PANTHER" id="PTHR30213:SF0">
    <property type="entry name" value="UPF0761 MEMBRANE PROTEIN YIHY"/>
    <property type="match status" value="1"/>
</dbReference>
<dbReference type="AlphaFoldDB" id="A0ABD5P8E0"/>
<feature type="region of interest" description="Disordered" evidence="7">
    <location>
        <begin position="291"/>
        <end position="335"/>
    </location>
</feature>
<evidence type="ECO:0000256" key="3">
    <source>
        <dbReference type="ARBA" id="ARBA00022692"/>
    </source>
</evidence>
<evidence type="ECO:0000256" key="5">
    <source>
        <dbReference type="ARBA" id="ARBA00023136"/>
    </source>
</evidence>
<feature type="transmembrane region" description="Helical" evidence="8">
    <location>
        <begin position="53"/>
        <end position="75"/>
    </location>
</feature>
<comment type="caution">
    <text evidence="9">The sequence shown here is derived from an EMBL/GenBank/DDBJ whole genome shotgun (WGS) entry which is preliminary data.</text>
</comment>
<keyword evidence="4 8" id="KW-1133">Transmembrane helix</keyword>
<feature type="region of interest" description="Disordered" evidence="7">
    <location>
        <begin position="1"/>
        <end position="21"/>
    </location>
</feature>
<evidence type="ECO:0000256" key="1">
    <source>
        <dbReference type="ARBA" id="ARBA00004651"/>
    </source>
</evidence>
<keyword evidence="3 8" id="KW-0812">Transmembrane</keyword>
<feature type="transmembrane region" description="Helical" evidence="8">
    <location>
        <begin position="251"/>
        <end position="272"/>
    </location>
</feature>
<evidence type="ECO:0000313" key="9">
    <source>
        <dbReference type="EMBL" id="MFC4357029.1"/>
    </source>
</evidence>
<dbReference type="Pfam" id="PF03631">
    <property type="entry name" value="Virul_fac_BrkB"/>
    <property type="match status" value="1"/>
</dbReference>
<dbReference type="GO" id="GO:0005886">
    <property type="term" value="C:plasma membrane"/>
    <property type="evidence" value="ECO:0007669"/>
    <property type="project" value="UniProtKB-SubCell"/>
</dbReference>
<keyword evidence="10" id="KW-1185">Reference proteome</keyword>
<comment type="subcellular location">
    <subcellularLocation>
        <location evidence="1">Cell membrane</location>
        <topology evidence="1">Multi-pass membrane protein</topology>
    </subcellularLocation>
</comment>
<feature type="transmembrane region" description="Helical" evidence="8">
    <location>
        <begin position="186"/>
        <end position="206"/>
    </location>
</feature>
<keyword evidence="6" id="KW-0175">Coiled coil</keyword>